<name>A0AAV1UPQ9_9STRA</name>
<organism evidence="2 3">
    <name type="scientific">Peronospora matthiolae</name>
    <dbReference type="NCBI Taxonomy" id="2874970"/>
    <lineage>
        <taxon>Eukaryota</taxon>
        <taxon>Sar</taxon>
        <taxon>Stramenopiles</taxon>
        <taxon>Oomycota</taxon>
        <taxon>Peronosporomycetes</taxon>
        <taxon>Peronosporales</taxon>
        <taxon>Peronosporaceae</taxon>
        <taxon>Peronospora</taxon>
    </lineage>
</organism>
<protein>
    <submittedName>
        <fullName evidence="2">Uncharacterized protein</fullName>
    </submittedName>
</protein>
<proteinExistence type="predicted"/>
<sequence length="73" mass="8298">MESVRSHISRSEFFNPEDADPDESGQKERRRAIVATTETQQEGGAISQRIRVSAMTELKVFNGKDLDEDRTRS</sequence>
<accession>A0AAV1UPQ9</accession>
<comment type="caution">
    <text evidence="2">The sequence shown here is derived from an EMBL/GenBank/DDBJ whole genome shotgun (WGS) entry which is preliminary data.</text>
</comment>
<feature type="region of interest" description="Disordered" evidence="1">
    <location>
        <begin position="1"/>
        <end position="45"/>
    </location>
</feature>
<evidence type="ECO:0000313" key="2">
    <source>
        <dbReference type="EMBL" id="CAK7936814.1"/>
    </source>
</evidence>
<evidence type="ECO:0000256" key="1">
    <source>
        <dbReference type="SAM" id="MobiDB-lite"/>
    </source>
</evidence>
<dbReference type="AlphaFoldDB" id="A0AAV1UPQ9"/>
<evidence type="ECO:0000313" key="3">
    <source>
        <dbReference type="Proteomes" id="UP001162060"/>
    </source>
</evidence>
<dbReference type="EMBL" id="CAKLBY020000225">
    <property type="protein sequence ID" value="CAK7936814.1"/>
    <property type="molecule type" value="Genomic_DNA"/>
</dbReference>
<reference evidence="2" key="1">
    <citation type="submission" date="2024-01" db="EMBL/GenBank/DDBJ databases">
        <authorList>
            <person name="Webb A."/>
        </authorList>
    </citation>
    <scope>NUCLEOTIDE SEQUENCE</scope>
    <source>
        <strain evidence="2">Pm1</strain>
    </source>
</reference>
<gene>
    <name evidence="2" type="ORF">PM001_LOCUS21964</name>
</gene>
<dbReference type="Proteomes" id="UP001162060">
    <property type="component" value="Unassembled WGS sequence"/>
</dbReference>